<dbReference type="InterPro" id="IPR027417">
    <property type="entry name" value="P-loop_NTPase"/>
</dbReference>
<dbReference type="GO" id="GO:0030490">
    <property type="term" value="P:maturation of SSU-rRNA"/>
    <property type="evidence" value="ECO:0007669"/>
    <property type="project" value="InterPro"/>
</dbReference>
<keyword evidence="18" id="KW-1185">Reference proteome</keyword>
<dbReference type="EC" id="3.6.4.13" evidence="2"/>
<dbReference type="GO" id="GO:0005524">
    <property type="term" value="F:ATP binding"/>
    <property type="evidence" value="ECO:0007669"/>
    <property type="project" value="UniProtKB-KW"/>
</dbReference>
<dbReference type="GO" id="GO:0003724">
    <property type="term" value="F:RNA helicase activity"/>
    <property type="evidence" value="ECO:0007669"/>
    <property type="project" value="UniProtKB-EC"/>
</dbReference>
<evidence type="ECO:0000256" key="3">
    <source>
        <dbReference type="ARBA" id="ARBA00022741"/>
    </source>
</evidence>
<gene>
    <name evidence="17" type="ORF">RRG08_046520</name>
</gene>
<dbReference type="SMART" id="SM00487">
    <property type="entry name" value="DEXDc"/>
    <property type="match status" value="1"/>
</dbReference>
<proteinExistence type="inferred from homology"/>
<evidence type="ECO:0000256" key="7">
    <source>
        <dbReference type="ARBA" id="ARBA00022884"/>
    </source>
</evidence>
<feature type="region of interest" description="Disordered" evidence="13">
    <location>
        <begin position="519"/>
        <end position="539"/>
    </location>
</feature>
<dbReference type="FunFam" id="3.40.50.300:FF:000759">
    <property type="entry name" value="probable ATP-dependent RNA helicase DDX52"/>
    <property type="match status" value="1"/>
</dbReference>
<dbReference type="Pfam" id="PF00271">
    <property type="entry name" value="Helicase_C"/>
    <property type="match status" value="1"/>
</dbReference>
<evidence type="ECO:0000313" key="17">
    <source>
        <dbReference type="EMBL" id="KAK3764051.1"/>
    </source>
</evidence>
<evidence type="ECO:0000256" key="1">
    <source>
        <dbReference type="ARBA" id="ARBA00004604"/>
    </source>
</evidence>
<evidence type="ECO:0000256" key="4">
    <source>
        <dbReference type="ARBA" id="ARBA00022801"/>
    </source>
</evidence>
<protein>
    <recommendedName>
        <fullName evidence="10">Probable ATP-dependent RNA helicase DDX52</fullName>
        <ecNumber evidence="2">3.6.4.13</ecNumber>
    </recommendedName>
</protein>
<evidence type="ECO:0000256" key="6">
    <source>
        <dbReference type="ARBA" id="ARBA00022840"/>
    </source>
</evidence>
<dbReference type="InterPro" id="IPR050079">
    <property type="entry name" value="DEAD_box_RNA_helicase"/>
</dbReference>
<dbReference type="InterPro" id="IPR001650">
    <property type="entry name" value="Helicase_C-like"/>
</dbReference>
<evidence type="ECO:0000256" key="10">
    <source>
        <dbReference type="ARBA" id="ARBA00044533"/>
    </source>
</evidence>
<feature type="domain" description="DEAD-box RNA helicase Q" evidence="16">
    <location>
        <begin position="110"/>
        <end position="138"/>
    </location>
</feature>
<keyword evidence="8" id="KW-0539">Nucleus</keyword>
<dbReference type="PANTHER" id="PTHR47959:SF15">
    <property type="entry name" value="RNA HELICASE"/>
    <property type="match status" value="1"/>
</dbReference>
<keyword evidence="7" id="KW-0694">RNA-binding</keyword>
<dbReference type="EMBL" id="JAWDGP010004473">
    <property type="protein sequence ID" value="KAK3764051.1"/>
    <property type="molecule type" value="Genomic_DNA"/>
</dbReference>
<evidence type="ECO:0000256" key="9">
    <source>
        <dbReference type="ARBA" id="ARBA00024355"/>
    </source>
</evidence>
<comment type="caution">
    <text evidence="17">The sequence shown here is derived from an EMBL/GenBank/DDBJ whole genome shotgun (WGS) entry which is preliminary data.</text>
</comment>
<comment type="catalytic activity">
    <reaction evidence="11">
        <text>ATP + H2O = ADP + phosphate + H(+)</text>
        <dbReference type="Rhea" id="RHEA:13065"/>
        <dbReference type="ChEBI" id="CHEBI:15377"/>
        <dbReference type="ChEBI" id="CHEBI:15378"/>
        <dbReference type="ChEBI" id="CHEBI:30616"/>
        <dbReference type="ChEBI" id="CHEBI:43474"/>
        <dbReference type="ChEBI" id="CHEBI:456216"/>
        <dbReference type="EC" id="3.6.4.13"/>
    </reaction>
</comment>
<evidence type="ECO:0000256" key="11">
    <source>
        <dbReference type="ARBA" id="ARBA00047984"/>
    </source>
</evidence>
<evidence type="ECO:0000259" key="15">
    <source>
        <dbReference type="PROSITE" id="PS51194"/>
    </source>
</evidence>
<sequence length="539" mass="61548">MDGNKLFWKLGAFAKFDFKRFGADAERLKVIKNKPEPVKDISAEASTRHKSQGSLSCKSSSEKKKKKRKKKQSSAQTASKKTEEIRQLRNKHHIHVLGTDIPDPLGSFEELLTHYKVQPELLRNIDSQGYKEPTGIQRQAIPVMLNERDIMACAPTGSGKTAAFILPILHHLRKAENCGFRAVVLAPTRELARQILLEFRKLSKGTGLRSCFIEKEATALKKAKQNFDILVTTPNRLVYLLQTEPPLVCVKDVEWLIVDESDKLFEAGKRGFRDQLGAIYTACSSPKLHRAMFSATFAQDVEEWCRLNLDNVVQVYVGAKNTATNTVDQRLIFTGDEDGKLVAFRNLIREGISPPVLVFVQSKERARELHTELMYDGIHIDVIHADRPQEQRDQVIRDFRVGRTWFLVCTELMGRGIDFKGVNLVINYDFPTSAVSYIHRIGRTGRAGRQGKAVTFFTESDKINLRSIANMIRQAGCPVPEYMIAIKKPARRERCRLANHVPERKKILTMVPKEYEKMKKKRKYRLQSMQTEAKRARKE</sequence>
<evidence type="ECO:0000259" key="14">
    <source>
        <dbReference type="PROSITE" id="PS51192"/>
    </source>
</evidence>
<reference evidence="17" key="1">
    <citation type="journal article" date="2023" name="G3 (Bethesda)">
        <title>A reference genome for the long-term kleptoplast-retaining sea slug Elysia crispata morphotype clarki.</title>
        <authorList>
            <person name="Eastman K.E."/>
            <person name="Pendleton A.L."/>
            <person name="Shaikh M.A."/>
            <person name="Suttiyut T."/>
            <person name="Ogas R."/>
            <person name="Tomko P."/>
            <person name="Gavelis G."/>
            <person name="Widhalm J.R."/>
            <person name="Wisecaver J.H."/>
        </authorList>
    </citation>
    <scope>NUCLEOTIDE SEQUENCE</scope>
    <source>
        <strain evidence="17">ECLA1</strain>
    </source>
</reference>
<evidence type="ECO:0000256" key="2">
    <source>
        <dbReference type="ARBA" id="ARBA00012552"/>
    </source>
</evidence>
<organism evidence="17 18">
    <name type="scientific">Elysia crispata</name>
    <name type="common">lettuce slug</name>
    <dbReference type="NCBI Taxonomy" id="231223"/>
    <lineage>
        <taxon>Eukaryota</taxon>
        <taxon>Metazoa</taxon>
        <taxon>Spiralia</taxon>
        <taxon>Lophotrochozoa</taxon>
        <taxon>Mollusca</taxon>
        <taxon>Gastropoda</taxon>
        <taxon>Heterobranchia</taxon>
        <taxon>Euthyneura</taxon>
        <taxon>Panpulmonata</taxon>
        <taxon>Sacoglossa</taxon>
        <taxon>Placobranchoidea</taxon>
        <taxon>Plakobranchidae</taxon>
        <taxon>Elysia</taxon>
    </lineage>
</organism>
<dbReference type="InterPro" id="IPR014001">
    <property type="entry name" value="Helicase_ATP-bd"/>
</dbReference>
<dbReference type="AlphaFoldDB" id="A0AAE0Z8M2"/>
<dbReference type="Pfam" id="PF00270">
    <property type="entry name" value="DEAD"/>
    <property type="match status" value="1"/>
</dbReference>
<dbReference type="InterPro" id="IPR044764">
    <property type="entry name" value="DDX52/Rok1_DEADc"/>
</dbReference>
<comment type="similarity">
    <text evidence="9">Belongs to the DEAD box helicase family. DDX52/ROK1 subfamily.</text>
</comment>
<dbReference type="GO" id="GO:0003723">
    <property type="term" value="F:RNA binding"/>
    <property type="evidence" value="ECO:0007669"/>
    <property type="project" value="UniProtKB-KW"/>
</dbReference>
<feature type="compositionally biased region" description="Basic residues" evidence="13">
    <location>
        <begin position="63"/>
        <end position="72"/>
    </location>
</feature>
<dbReference type="InterPro" id="IPR011545">
    <property type="entry name" value="DEAD/DEAH_box_helicase_dom"/>
</dbReference>
<dbReference type="PROSITE" id="PS51195">
    <property type="entry name" value="Q_MOTIF"/>
    <property type="match status" value="1"/>
</dbReference>
<feature type="region of interest" description="Disordered" evidence="13">
    <location>
        <begin position="32"/>
        <end position="86"/>
    </location>
</feature>
<dbReference type="SMART" id="SM00490">
    <property type="entry name" value="HELICc"/>
    <property type="match status" value="1"/>
</dbReference>
<dbReference type="GO" id="GO:0005730">
    <property type="term" value="C:nucleolus"/>
    <property type="evidence" value="ECO:0007669"/>
    <property type="project" value="UniProtKB-SubCell"/>
</dbReference>
<accession>A0AAE0Z8M2</accession>
<evidence type="ECO:0000256" key="8">
    <source>
        <dbReference type="ARBA" id="ARBA00023242"/>
    </source>
</evidence>
<dbReference type="InterPro" id="IPR014014">
    <property type="entry name" value="RNA_helicase_DEAD_Q_motif"/>
</dbReference>
<evidence type="ECO:0000256" key="12">
    <source>
        <dbReference type="PROSITE-ProRule" id="PRU00552"/>
    </source>
</evidence>
<dbReference type="GO" id="GO:0016787">
    <property type="term" value="F:hydrolase activity"/>
    <property type="evidence" value="ECO:0007669"/>
    <property type="project" value="UniProtKB-KW"/>
</dbReference>
<dbReference type="PANTHER" id="PTHR47959">
    <property type="entry name" value="ATP-DEPENDENT RNA HELICASE RHLE-RELATED"/>
    <property type="match status" value="1"/>
</dbReference>
<feature type="domain" description="Helicase C-terminal" evidence="15">
    <location>
        <begin position="326"/>
        <end position="487"/>
    </location>
</feature>
<evidence type="ECO:0000313" key="18">
    <source>
        <dbReference type="Proteomes" id="UP001283361"/>
    </source>
</evidence>
<dbReference type="GO" id="GO:0005829">
    <property type="term" value="C:cytosol"/>
    <property type="evidence" value="ECO:0007669"/>
    <property type="project" value="TreeGrafter"/>
</dbReference>
<dbReference type="PROSITE" id="PS51194">
    <property type="entry name" value="HELICASE_CTER"/>
    <property type="match status" value="1"/>
</dbReference>
<dbReference type="CDD" id="cd17957">
    <property type="entry name" value="DEADc_DDX52"/>
    <property type="match status" value="1"/>
</dbReference>
<feature type="short sequence motif" description="Q motif" evidence="12">
    <location>
        <begin position="110"/>
        <end position="138"/>
    </location>
</feature>
<comment type="subcellular location">
    <subcellularLocation>
        <location evidence="1">Nucleus</location>
        <location evidence="1">Nucleolus</location>
    </subcellularLocation>
</comment>
<dbReference type="Proteomes" id="UP001283361">
    <property type="component" value="Unassembled WGS sequence"/>
</dbReference>
<keyword evidence="4" id="KW-0378">Hydrolase</keyword>
<dbReference type="SUPFAM" id="SSF52540">
    <property type="entry name" value="P-loop containing nucleoside triphosphate hydrolases"/>
    <property type="match status" value="1"/>
</dbReference>
<keyword evidence="3" id="KW-0547">Nucleotide-binding</keyword>
<feature type="compositionally biased region" description="Basic and acidic residues" evidence="13">
    <location>
        <begin position="32"/>
        <end position="42"/>
    </location>
</feature>
<name>A0AAE0Z8M2_9GAST</name>
<evidence type="ECO:0000259" key="16">
    <source>
        <dbReference type="PROSITE" id="PS51195"/>
    </source>
</evidence>
<evidence type="ECO:0000256" key="13">
    <source>
        <dbReference type="SAM" id="MobiDB-lite"/>
    </source>
</evidence>
<dbReference type="Gene3D" id="3.40.50.300">
    <property type="entry name" value="P-loop containing nucleotide triphosphate hydrolases"/>
    <property type="match status" value="2"/>
</dbReference>
<keyword evidence="6" id="KW-0067">ATP-binding</keyword>
<keyword evidence="5" id="KW-0347">Helicase</keyword>
<dbReference type="PROSITE" id="PS51192">
    <property type="entry name" value="HELICASE_ATP_BIND_1"/>
    <property type="match status" value="1"/>
</dbReference>
<evidence type="ECO:0000256" key="5">
    <source>
        <dbReference type="ARBA" id="ARBA00022806"/>
    </source>
</evidence>
<dbReference type="CDD" id="cd18787">
    <property type="entry name" value="SF2_C_DEAD"/>
    <property type="match status" value="1"/>
</dbReference>
<feature type="domain" description="Helicase ATP-binding" evidence="14">
    <location>
        <begin position="141"/>
        <end position="315"/>
    </location>
</feature>